<keyword evidence="1" id="KW-0812">Transmembrane</keyword>
<evidence type="ECO:0000313" key="2">
    <source>
        <dbReference type="EMBL" id="OAD22185.1"/>
    </source>
</evidence>
<dbReference type="Proteomes" id="UP000076962">
    <property type="component" value="Unassembled WGS sequence"/>
</dbReference>
<sequence>MRLLWWILVKPQQLQIYRQAFGEEDENRVGKWLVSSLIWGPLMMPILASGLGLLWLVPEDWPSSVYLLFTILLIGCWLLTGWLGNVGEGSVMGNVAFGVMFGMIFGVLYVVAIVIAFLVAVEVATDQAFGIGYVLAYVVAFYMAYVVAVGVAMAVRDTVTNSLITATPSALVRFAFLLLVAADLFLFWFCFLGGELFLVPKAMGD</sequence>
<keyword evidence="3" id="KW-1185">Reference proteome</keyword>
<keyword evidence="1" id="KW-1133">Transmembrane helix</keyword>
<reference evidence="2 3" key="1">
    <citation type="submission" date="2016-05" db="EMBL/GenBank/DDBJ databases">
        <title>Single-cell genome of chain-forming Candidatus Thiomargarita nelsonii and comparison to other large sulfur-oxidizing bacteria.</title>
        <authorList>
            <person name="Winkel M."/>
            <person name="Salman V."/>
            <person name="Woyke T."/>
            <person name="Schulz-Vogt H."/>
            <person name="Richter M."/>
            <person name="Flood B."/>
            <person name="Bailey J."/>
            <person name="Amann R."/>
            <person name="Mussmann M."/>
        </authorList>
    </citation>
    <scope>NUCLEOTIDE SEQUENCE [LARGE SCALE GENOMIC DNA]</scope>
    <source>
        <strain evidence="2 3">THI036</strain>
    </source>
</reference>
<feature type="transmembrane region" description="Helical" evidence="1">
    <location>
        <begin position="64"/>
        <end position="83"/>
    </location>
</feature>
<evidence type="ECO:0000256" key="1">
    <source>
        <dbReference type="SAM" id="Phobius"/>
    </source>
</evidence>
<feature type="transmembrane region" description="Helical" evidence="1">
    <location>
        <begin position="133"/>
        <end position="155"/>
    </location>
</feature>
<dbReference type="EMBL" id="LUTY01001115">
    <property type="protein sequence ID" value="OAD22185.1"/>
    <property type="molecule type" value="Genomic_DNA"/>
</dbReference>
<proteinExistence type="predicted"/>
<keyword evidence="1" id="KW-0472">Membrane</keyword>
<name>A0A176S2E2_9GAMM</name>
<feature type="transmembrane region" description="Helical" evidence="1">
    <location>
        <begin position="95"/>
        <end position="121"/>
    </location>
</feature>
<feature type="transmembrane region" description="Helical" evidence="1">
    <location>
        <begin position="175"/>
        <end position="199"/>
    </location>
</feature>
<gene>
    <name evidence="2" type="ORF">THIOM_002019</name>
</gene>
<comment type="caution">
    <text evidence="2">The sequence shown here is derived from an EMBL/GenBank/DDBJ whole genome shotgun (WGS) entry which is preliminary data.</text>
</comment>
<feature type="transmembrane region" description="Helical" evidence="1">
    <location>
        <begin position="37"/>
        <end position="57"/>
    </location>
</feature>
<accession>A0A176S2E2</accession>
<dbReference type="AlphaFoldDB" id="A0A176S2E2"/>
<evidence type="ECO:0000313" key="3">
    <source>
        <dbReference type="Proteomes" id="UP000076962"/>
    </source>
</evidence>
<organism evidence="2 3">
    <name type="scientific">Candidatus Thiomargarita nelsonii</name>
    <dbReference type="NCBI Taxonomy" id="1003181"/>
    <lineage>
        <taxon>Bacteria</taxon>
        <taxon>Pseudomonadati</taxon>
        <taxon>Pseudomonadota</taxon>
        <taxon>Gammaproteobacteria</taxon>
        <taxon>Thiotrichales</taxon>
        <taxon>Thiotrichaceae</taxon>
        <taxon>Thiomargarita</taxon>
    </lineage>
</organism>
<protein>
    <submittedName>
        <fullName evidence="2">Uncharacterized protein</fullName>
    </submittedName>
</protein>